<dbReference type="RefSeq" id="WP_394313656.1">
    <property type="nucleotide sequence ID" value="NZ_JASKMA010000045.1"/>
</dbReference>
<protein>
    <submittedName>
        <fullName evidence="2">Uncharacterized protein</fullName>
    </submittedName>
</protein>
<evidence type="ECO:0000313" key="3">
    <source>
        <dbReference type="Proteomes" id="UP001249760"/>
    </source>
</evidence>
<comment type="caution">
    <text evidence="2">The sequence shown here is derived from an EMBL/GenBank/DDBJ whole genome shotgun (WGS) entry which is preliminary data.</text>
</comment>
<accession>A0ABU3K254</accession>
<name>A0ABU3K254_9ACTN</name>
<keyword evidence="3" id="KW-1185">Reference proteome</keyword>
<sequence>MSTLAMTRPGRTKKQKAPFEPGLIPAPGELLVWRDSQHFDRWQDLPCTLCGQPTPMRSHSGEPVHKACAEGWITANPVEARLGRFASDLAPKPRSKGQGDHA</sequence>
<organism evidence="2 3">
    <name type="scientific">Streptomyces lusitanus</name>
    <dbReference type="NCBI Taxonomy" id="68232"/>
    <lineage>
        <taxon>Bacteria</taxon>
        <taxon>Bacillati</taxon>
        <taxon>Actinomycetota</taxon>
        <taxon>Actinomycetes</taxon>
        <taxon>Kitasatosporales</taxon>
        <taxon>Streptomycetaceae</taxon>
        <taxon>Streptomyces</taxon>
    </lineage>
</organism>
<feature type="region of interest" description="Disordered" evidence="1">
    <location>
        <begin position="1"/>
        <end position="24"/>
    </location>
</feature>
<dbReference type="Proteomes" id="UP001249760">
    <property type="component" value="Unassembled WGS sequence"/>
</dbReference>
<proteinExistence type="predicted"/>
<reference evidence="2 3" key="1">
    <citation type="submission" date="2023-05" db="EMBL/GenBank/DDBJ databases">
        <title>Streptomyces fuscus sp. nov., a brown-black pigment producing actinomyces isolated from dry sand of Sea duck farm.</title>
        <authorList>
            <person name="Xie J."/>
            <person name="Shen N."/>
        </authorList>
    </citation>
    <scope>NUCLEOTIDE SEQUENCE [LARGE SCALE GENOMIC DNA]</scope>
    <source>
        <strain evidence="2 3">CGMCC 4.1745</strain>
    </source>
</reference>
<evidence type="ECO:0000313" key="2">
    <source>
        <dbReference type="EMBL" id="MDT6988239.1"/>
    </source>
</evidence>
<evidence type="ECO:0000256" key="1">
    <source>
        <dbReference type="SAM" id="MobiDB-lite"/>
    </source>
</evidence>
<dbReference type="EMBL" id="JASKMA010000045">
    <property type="protein sequence ID" value="MDT6988239.1"/>
    <property type="molecule type" value="Genomic_DNA"/>
</dbReference>
<gene>
    <name evidence="2" type="ORF">QNO04_32810</name>
</gene>